<sequence>MAWGRMDDGFDDHPKIVALLDEDDLTTAGVAVGLWTLCWTWAHRNTRKRGKKPGLIPAGLPRRFFGQAGKDAVQLLVKHRLWDPSEDGGWLIHDFEDFLPTEETREARAEAGRRGAAARWAGHQKATEADEVACGDGNLPSTCHEPASKAVACDGSRAPARRDSHSHTHTQTQAQEEDPPSEDLFGDAAEPAKNRAKARQTKATKVATRIPDDFQVPSAMVPWAAENAPLVDWPTETENFRDYWQAKAKDDTKKDWMAAWRTWMRRAQKDLEGRGVTRRWNPDANDQGRSGTNLARRSPPPPEQRSTSSQRAADILAIGAQIRNESLNGGNV</sequence>
<proteinExistence type="predicted"/>
<dbReference type="EMBL" id="BOMM01000081">
    <property type="protein sequence ID" value="GIE16327.1"/>
    <property type="molecule type" value="Genomic_DNA"/>
</dbReference>
<feature type="region of interest" description="Disordered" evidence="1">
    <location>
        <begin position="106"/>
        <end position="133"/>
    </location>
</feature>
<evidence type="ECO:0000313" key="3">
    <source>
        <dbReference type="Proteomes" id="UP000598174"/>
    </source>
</evidence>
<feature type="region of interest" description="Disordered" evidence="1">
    <location>
        <begin position="274"/>
        <end position="311"/>
    </location>
</feature>
<evidence type="ECO:0000256" key="1">
    <source>
        <dbReference type="SAM" id="MobiDB-lite"/>
    </source>
</evidence>
<accession>A0A919JAL6</accession>
<name>A0A919JAL6_9ACTN</name>
<protein>
    <submittedName>
        <fullName evidence="2">Uncharacterized protein</fullName>
    </submittedName>
</protein>
<feature type="region of interest" description="Disordered" evidence="1">
    <location>
        <begin position="154"/>
        <end position="204"/>
    </location>
</feature>
<dbReference type="Proteomes" id="UP000598174">
    <property type="component" value="Unassembled WGS sequence"/>
</dbReference>
<comment type="caution">
    <text evidence="2">The sequence shown here is derived from an EMBL/GenBank/DDBJ whole genome shotgun (WGS) entry which is preliminary data.</text>
</comment>
<organism evidence="2 3">
    <name type="scientific">Paractinoplanes ferrugineus</name>
    <dbReference type="NCBI Taxonomy" id="113564"/>
    <lineage>
        <taxon>Bacteria</taxon>
        <taxon>Bacillati</taxon>
        <taxon>Actinomycetota</taxon>
        <taxon>Actinomycetes</taxon>
        <taxon>Micromonosporales</taxon>
        <taxon>Micromonosporaceae</taxon>
        <taxon>Paractinoplanes</taxon>
    </lineage>
</organism>
<feature type="compositionally biased region" description="Acidic residues" evidence="1">
    <location>
        <begin position="175"/>
        <end position="185"/>
    </location>
</feature>
<reference evidence="2" key="1">
    <citation type="submission" date="2021-01" db="EMBL/GenBank/DDBJ databases">
        <title>Whole genome shotgun sequence of Actinoplanes ferrugineus NBRC 15555.</title>
        <authorList>
            <person name="Komaki H."/>
            <person name="Tamura T."/>
        </authorList>
    </citation>
    <scope>NUCLEOTIDE SEQUENCE</scope>
    <source>
        <strain evidence="2">NBRC 15555</strain>
    </source>
</reference>
<gene>
    <name evidence="2" type="ORF">Afe05nite_81670</name>
</gene>
<evidence type="ECO:0000313" key="2">
    <source>
        <dbReference type="EMBL" id="GIE16327.1"/>
    </source>
</evidence>
<dbReference type="AlphaFoldDB" id="A0A919JAL6"/>
<keyword evidence="3" id="KW-1185">Reference proteome</keyword>